<dbReference type="Proteomes" id="UP001374893">
    <property type="component" value="Chromosome"/>
</dbReference>
<comment type="function">
    <text evidence="2">Binds to DNA and alters its conformation. May be involved in regulation of gene expression, nucleoid organization and DNA protection.</text>
</comment>
<accession>A0ABN6H9Y1</accession>
<protein>
    <recommendedName>
        <fullName evidence="2">Nucleoid-associated protein HAHE_42220</fullName>
    </recommendedName>
</protein>
<evidence type="ECO:0000256" key="2">
    <source>
        <dbReference type="HAMAP-Rule" id="MF_00274"/>
    </source>
</evidence>
<keyword evidence="1 2" id="KW-0238">DNA-binding</keyword>
<dbReference type="Gene3D" id="3.30.1310.10">
    <property type="entry name" value="Nucleoid-associated protein YbaB-like domain"/>
    <property type="match status" value="1"/>
</dbReference>
<organism evidence="3 4">
    <name type="scientific">Haloferula helveola</name>
    <dbReference type="NCBI Taxonomy" id="490095"/>
    <lineage>
        <taxon>Bacteria</taxon>
        <taxon>Pseudomonadati</taxon>
        <taxon>Verrucomicrobiota</taxon>
        <taxon>Verrucomicrobiia</taxon>
        <taxon>Verrucomicrobiales</taxon>
        <taxon>Verrucomicrobiaceae</taxon>
        <taxon>Haloferula</taxon>
    </lineage>
</organism>
<comment type="similarity">
    <text evidence="2">Belongs to the YbaB/EbfC family.</text>
</comment>
<proteinExistence type="inferred from homology"/>
<dbReference type="Pfam" id="PF02575">
    <property type="entry name" value="YbaB_DNA_bd"/>
    <property type="match status" value="1"/>
</dbReference>
<dbReference type="SUPFAM" id="SSF82607">
    <property type="entry name" value="YbaB-like"/>
    <property type="match status" value="1"/>
</dbReference>
<keyword evidence="4" id="KW-1185">Reference proteome</keyword>
<reference evidence="3 4" key="1">
    <citation type="submission" date="2021-06" db="EMBL/GenBank/DDBJ databases">
        <title>Complete genome of Haloferula helveola possessing various polysaccharide degrading enzymes.</title>
        <authorList>
            <person name="Takami H."/>
            <person name="Huang C."/>
            <person name="Hamasaki K."/>
        </authorList>
    </citation>
    <scope>NUCLEOTIDE SEQUENCE [LARGE SCALE GENOMIC DNA]</scope>
    <source>
        <strain evidence="3 4">CN-1</strain>
    </source>
</reference>
<keyword evidence="2" id="KW-0963">Cytoplasm</keyword>
<dbReference type="PANTHER" id="PTHR33449">
    <property type="entry name" value="NUCLEOID-ASSOCIATED PROTEIN YBAB"/>
    <property type="match status" value="1"/>
</dbReference>
<evidence type="ECO:0000313" key="3">
    <source>
        <dbReference type="EMBL" id="BCX50314.1"/>
    </source>
</evidence>
<comment type="subcellular location">
    <subcellularLocation>
        <location evidence="2">Cytoplasm</location>
        <location evidence="2">Nucleoid</location>
    </subcellularLocation>
</comment>
<evidence type="ECO:0000313" key="4">
    <source>
        <dbReference type="Proteomes" id="UP001374893"/>
    </source>
</evidence>
<dbReference type="RefSeq" id="WP_338687314.1">
    <property type="nucleotide sequence ID" value="NZ_AP024702.1"/>
</dbReference>
<dbReference type="NCBIfam" id="TIGR00103">
    <property type="entry name" value="DNA_YbaB_EbfC"/>
    <property type="match status" value="1"/>
</dbReference>
<name>A0ABN6H9Y1_9BACT</name>
<comment type="subunit">
    <text evidence="2">Homodimer.</text>
</comment>
<dbReference type="PIRSF" id="PIRSF004555">
    <property type="entry name" value="UCP004555"/>
    <property type="match status" value="1"/>
</dbReference>
<dbReference type="InterPro" id="IPR036894">
    <property type="entry name" value="YbaB-like_sf"/>
</dbReference>
<dbReference type="EMBL" id="AP024702">
    <property type="protein sequence ID" value="BCX50314.1"/>
    <property type="molecule type" value="Genomic_DNA"/>
</dbReference>
<dbReference type="HAMAP" id="MF_00274">
    <property type="entry name" value="DNA_YbaB_EbfC"/>
    <property type="match status" value="1"/>
</dbReference>
<evidence type="ECO:0000256" key="1">
    <source>
        <dbReference type="ARBA" id="ARBA00023125"/>
    </source>
</evidence>
<dbReference type="PANTHER" id="PTHR33449:SF1">
    <property type="entry name" value="NUCLEOID-ASSOCIATED PROTEIN YBAB"/>
    <property type="match status" value="1"/>
</dbReference>
<gene>
    <name evidence="3" type="ORF">HAHE_42220</name>
</gene>
<dbReference type="InterPro" id="IPR004401">
    <property type="entry name" value="YbaB/EbfC"/>
</dbReference>
<sequence>MNIAKMMKQAQQMQAGMLAKQEELAAMDFEASVGGGKVTVVANGSGDVKSVKIDPAVVDPEDVEFLEELVLKGVQEAVAKGKEATAAEMKKLTGGLGLPGMPGM</sequence>